<dbReference type="PANTHER" id="PTHR39365:SF3">
    <property type="entry name" value="MX REGION OF TRA-2 RELATED"/>
    <property type="match status" value="1"/>
</dbReference>
<dbReference type="FunCoup" id="G0MBG9">
    <property type="interactions" value="190"/>
</dbReference>
<gene>
    <name evidence="2" type="primary">Cbn-xtr-2</name>
    <name evidence="2" type="ORF">CAEBREN_22960</name>
</gene>
<dbReference type="STRING" id="135651.G0MBG9"/>
<evidence type="ECO:0000313" key="2">
    <source>
        <dbReference type="EMBL" id="EGT40547.1"/>
    </source>
</evidence>
<dbReference type="GO" id="GO:0040021">
    <property type="term" value="P:hermaphrodite germ-line sex determination"/>
    <property type="evidence" value="ECO:0007669"/>
    <property type="project" value="InterPro"/>
</dbReference>
<feature type="compositionally biased region" description="Basic and acidic residues" evidence="1">
    <location>
        <begin position="439"/>
        <end position="473"/>
    </location>
</feature>
<dbReference type="EMBL" id="GL379788">
    <property type="protein sequence ID" value="EGT40547.1"/>
    <property type="molecule type" value="Genomic_DNA"/>
</dbReference>
<feature type="compositionally biased region" description="Low complexity" evidence="1">
    <location>
        <begin position="100"/>
        <end position="112"/>
    </location>
</feature>
<dbReference type="HOGENOM" id="CLU_562875_0_0_1"/>
<protein>
    <submittedName>
        <fullName evidence="2">CBN-XTR-2 protein</fullName>
    </submittedName>
</protein>
<dbReference type="OrthoDB" id="5879303at2759"/>
<organism evidence="3">
    <name type="scientific">Caenorhabditis brenneri</name>
    <name type="common">Nematode worm</name>
    <dbReference type="NCBI Taxonomy" id="135651"/>
    <lineage>
        <taxon>Eukaryota</taxon>
        <taxon>Metazoa</taxon>
        <taxon>Ecdysozoa</taxon>
        <taxon>Nematoda</taxon>
        <taxon>Chromadorea</taxon>
        <taxon>Rhabditida</taxon>
        <taxon>Rhabditina</taxon>
        <taxon>Rhabditomorpha</taxon>
        <taxon>Rhabditoidea</taxon>
        <taxon>Rhabditidae</taxon>
        <taxon>Peloderinae</taxon>
        <taxon>Caenorhabditis</taxon>
    </lineage>
</organism>
<proteinExistence type="predicted"/>
<feature type="compositionally biased region" description="Basic residues" evidence="1">
    <location>
        <begin position="474"/>
        <end position="485"/>
    </location>
</feature>
<dbReference type="OMA" id="FWTERTI"/>
<evidence type="ECO:0000313" key="3">
    <source>
        <dbReference type="Proteomes" id="UP000008068"/>
    </source>
</evidence>
<sequence>MKQTPPKPKNTTPKEKGQVFKKPVPSTSQKKRATKKEKSPEDAGEHVSSEQSKRPKLFKSNFTSSSPTVDLHKKTDLEALDREFVEVYGLPANRPGQPTSSNMPSNMPSNQNYSDQPPFLTPRDANPIDSDESGDEAMQEDTGTDEEEDADEEEEEDVDSCGEIDEEVAAVVERLTQKMRDQQLESISLAPRVPAELAIGEGRCFSWNPQFVSNTQNVTTTPLTVKSKQKKMVPAHYIYQLFSNEAIGYGLIDRRATFVTAMRDNKPGEINETQAFLNDTRYTLLFEEFLKNYRKTPEGQFITMYDGRFVLVKTLVPITSTVPRLFNRGMERDPARDPPIMDEIVERVCLMPEESTIIHPKAYRWPVQYTYTMVEYAEDPFWTERTIPIPAGLLVPPDPIDGKYERGDPVPPVDWNFVPPPGEPPIHIPPEAWELWFEGKAEHERQVKEEQEKKEKEAKEKQAKEKQEKEKNKSKSSKSKKARKN</sequence>
<feature type="region of interest" description="Disordered" evidence="1">
    <location>
        <begin position="1"/>
        <end position="74"/>
    </location>
</feature>
<dbReference type="AlphaFoldDB" id="G0MBG9"/>
<feature type="compositionally biased region" description="Basic and acidic residues" evidence="1">
    <location>
        <begin position="36"/>
        <end position="53"/>
    </location>
</feature>
<dbReference type="GO" id="GO:0042001">
    <property type="term" value="P:hermaphrodite somatic sex determination"/>
    <property type="evidence" value="ECO:0007669"/>
    <property type="project" value="InterPro"/>
</dbReference>
<feature type="region of interest" description="Disordered" evidence="1">
    <location>
        <begin position="439"/>
        <end position="485"/>
    </location>
</feature>
<dbReference type="eggNOG" id="ENOG502TIZ3">
    <property type="taxonomic scope" value="Eukaryota"/>
</dbReference>
<dbReference type="InParanoid" id="G0MBG9"/>
<feature type="compositionally biased region" description="Acidic residues" evidence="1">
    <location>
        <begin position="129"/>
        <end position="163"/>
    </location>
</feature>
<dbReference type="Proteomes" id="UP000008068">
    <property type="component" value="Unassembled WGS sequence"/>
</dbReference>
<accession>G0MBG9</accession>
<name>G0MBG9_CAEBE</name>
<dbReference type="InterPro" id="IPR032848">
    <property type="entry name" value="Ce-Tra-2"/>
</dbReference>
<evidence type="ECO:0000256" key="1">
    <source>
        <dbReference type="SAM" id="MobiDB-lite"/>
    </source>
</evidence>
<keyword evidence="3" id="KW-1185">Reference proteome</keyword>
<dbReference type="GO" id="GO:0004888">
    <property type="term" value="F:transmembrane signaling receptor activity"/>
    <property type="evidence" value="ECO:0007669"/>
    <property type="project" value="InterPro"/>
</dbReference>
<dbReference type="PANTHER" id="PTHR39365">
    <property type="entry name" value="MX REGION OF TRA-2 RELATED-RELATED"/>
    <property type="match status" value="1"/>
</dbReference>
<reference evidence="3" key="1">
    <citation type="submission" date="2011-07" db="EMBL/GenBank/DDBJ databases">
        <authorList>
            <consortium name="Caenorhabditis brenneri Sequencing and Analysis Consortium"/>
            <person name="Wilson R.K."/>
        </authorList>
    </citation>
    <scope>NUCLEOTIDE SEQUENCE [LARGE SCALE GENOMIC DNA]</scope>
    <source>
        <strain evidence="3">PB2801</strain>
    </source>
</reference>
<feature type="region of interest" description="Disordered" evidence="1">
    <location>
        <begin position="88"/>
        <end position="163"/>
    </location>
</feature>